<accession>A0ABZ2YGJ2</accession>
<feature type="domain" description="Thiamine phosphate synthase/TenI" evidence="2">
    <location>
        <begin position="47"/>
        <end position="211"/>
    </location>
</feature>
<proteinExistence type="predicted"/>
<protein>
    <submittedName>
        <fullName evidence="3">Thiamine phosphate synthase</fullName>
    </submittedName>
</protein>
<sequence>MHTISGRQRQLECSPDPSKEVRFTTVTGSQRQQECAVAAMNDTRSGITNDASLQRELHIILSAFEAGLQTLLLRKPGWSEHAYARWLSFLPECYRQHVMVATYPALVESFGLKGLHLSEAARAQIAPYEIRKLRETGKWVSASMHDDATDTTAFDFVLQGPVFDSLSKTRHLARPFHHIPSNAIALGGVHEGNVLQARELGYCGAAVLGAVWQQPENANSTITQLINRWNQTT</sequence>
<keyword evidence="4" id="KW-1185">Reference proteome</keyword>
<feature type="region of interest" description="Disordered" evidence="1">
    <location>
        <begin position="1"/>
        <end position="20"/>
    </location>
</feature>
<dbReference type="RefSeq" id="WP_341833973.1">
    <property type="nucleotide sequence ID" value="NZ_CP149822.1"/>
</dbReference>
<dbReference type="EMBL" id="CP149822">
    <property type="protein sequence ID" value="WZN38964.1"/>
    <property type="molecule type" value="Genomic_DNA"/>
</dbReference>
<dbReference type="SUPFAM" id="SSF51391">
    <property type="entry name" value="Thiamin phosphate synthase"/>
    <property type="match status" value="1"/>
</dbReference>
<dbReference type="Proteomes" id="UP001485459">
    <property type="component" value="Chromosome"/>
</dbReference>
<dbReference type="CDD" id="cd00564">
    <property type="entry name" value="TMP_TenI"/>
    <property type="match status" value="1"/>
</dbReference>
<evidence type="ECO:0000256" key="1">
    <source>
        <dbReference type="SAM" id="MobiDB-lite"/>
    </source>
</evidence>
<reference evidence="4" key="1">
    <citation type="submission" date="2024-03" db="EMBL/GenBank/DDBJ databases">
        <title>Chitinophaga horti sp. nov., isolated from garden soil.</title>
        <authorList>
            <person name="Lee D.S."/>
            <person name="Han D.M."/>
            <person name="Baek J.H."/>
            <person name="Choi D.G."/>
            <person name="Jeon J.H."/>
            <person name="Jeon C.O."/>
        </authorList>
    </citation>
    <scope>NUCLEOTIDE SEQUENCE [LARGE SCALE GENOMIC DNA]</scope>
    <source>
        <strain evidence="4">GPA1</strain>
    </source>
</reference>
<dbReference type="InterPro" id="IPR013785">
    <property type="entry name" value="Aldolase_TIM"/>
</dbReference>
<evidence type="ECO:0000313" key="3">
    <source>
        <dbReference type="EMBL" id="WZN38964.1"/>
    </source>
</evidence>
<organism evidence="3 4">
    <name type="scientific">Chitinophaga pollutisoli</name>
    <dbReference type="NCBI Taxonomy" id="3133966"/>
    <lineage>
        <taxon>Bacteria</taxon>
        <taxon>Pseudomonadati</taxon>
        <taxon>Bacteroidota</taxon>
        <taxon>Chitinophagia</taxon>
        <taxon>Chitinophagales</taxon>
        <taxon>Chitinophagaceae</taxon>
        <taxon>Chitinophaga</taxon>
    </lineage>
</organism>
<dbReference type="InterPro" id="IPR022998">
    <property type="entry name" value="ThiamineP_synth_TenI"/>
</dbReference>
<evidence type="ECO:0000259" key="2">
    <source>
        <dbReference type="Pfam" id="PF02581"/>
    </source>
</evidence>
<dbReference type="Gene3D" id="3.20.20.70">
    <property type="entry name" value="Aldolase class I"/>
    <property type="match status" value="1"/>
</dbReference>
<gene>
    <name evidence="3" type="ORF">WJU16_13225</name>
</gene>
<dbReference type="InterPro" id="IPR036206">
    <property type="entry name" value="ThiamineP_synth_sf"/>
</dbReference>
<dbReference type="Pfam" id="PF02581">
    <property type="entry name" value="TMP-TENI"/>
    <property type="match status" value="1"/>
</dbReference>
<evidence type="ECO:0000313" key="4">
    <source>
        <dbReference type="Proteomes" id="UP001485459"/>
    </source>
</evidence>
<name>A0ABZ2YGJ2_9BACT</name>